<reference evidence="2 3" key="1">
    <citation type="submission" date="2020-08" db="EMBL/GenBank/DDBJ databases">
        <title>Cohnella phylogeny.</title>
        <authorList>
            <person name="Dunlap C."/>
        </authorList>
    </citation>
    <scope>NUCLEOTIDE SEQUENCE [LARGE SCALE GENOMIC DNA]</scope>
    <source>
        <strain evidence="2 3">CBP 2801</strain>
    </source>
</reference>
<dbReference type="RefSeq" id="WP_185127740.1">
    <property type="nucleotide sequence ID" value="NZ_JACJVO010000005.1"/>
</dbReference>
<protein>
    <recommendedName>
        <fullName evidence="1">Putative tail fiber protein gp53-like C-terminal domain-containing protein</fullName>
    </recommendedName>
</protein>
<keyword evidence="3" id="KW-1185">Reference proteome</keyword>
<dbReference type="CDD" id="cd19958">
    <property type="entry name" value="pyocin_knob"/>
    <property type="match status" value="1"/>
</dbReference>
<gene>
    <name evidence="2" type="ORF">H7C18_04070</name>
</gene>
<evidence type="ECO:0000313" key="2">
    <source>
        <dbReference type="EMBL" id="MBB6730065.1"/>
    </source>
</evidence>
<evidence type="ECO:0000313" key="3">
    <source>
        <dbReference type="Proteomes" id="UP000564644"/>
    </source>
</evidence>
<dbReference type="Pfam" id="PF21882">
    <property type="entry name" value="Gp53-like_C"/>
    <property type="match status" value="1"/>
</dbReference>
<dbReference type="Proteomes" id="UP000564644">
    <property type="component" value="Unassembled WGS sequence"/>
</dbReference>
<dbReference type="EMBL" id="JACJVO010000005">
    <property type="protein sequence ID" value="MBB6730065.1"/>
    <property type="molecule type" value="Genomic_DNA"/>
</dbReference>
<name>A0A7X0SJX1_9BACL</name>
<proteinExistence type="predicted"/>
<dbReference type="Gene3D" id="2.60.40.3940">
    <property type="match status" value="1"/>
</dbReference>
<organism evidence="2 3">
    <name type="scientific">Cohnella zeiphila</name>
    <dbReference type="NCBI Taxonomy" id="2761120"/>
    <lineage>
        <taxon>Bacteria</taxon>
        <taxon>Bacillati</taxon>
        <taxon>Bacillota</taxon>
        <taxon>Bacilli</taxon>
        <taxon>Bacillales</taxon>
        <taxon>Paenibacillaceae</taxon>
        <taxon>Cohnella</taxon>
    </lineage>
</organism>
<sequence length="519" mass="54835">MTLFTAVWNLLKKNPATDANDTFNIQTMLNDNWDKLDSALGLKAINADVRAATIGNIGLSGLQTIDGVTLRAGDRVLVKDQTTGSDNGIYIATTDTWSRAPDADTSAKLAAGLFAHVKEGNTYVGTGWILATTGTGTVTLGSTSLTFVQKTGAGAATDAVIGSRTIDDSIVADSGADTPTRLWSKLANMIKAITGKSNWYTAPVTSIESLNAGKLNASAYTAADVLAKIKTVDGDGSGLDADMVDGIHVVDLARKAIYVPPNTDLNSLTAEGEYYNPLNVDASTMPNVPLPVSFNLKVSRSSGCNQTFISYNPDALRIFSRSYYNGGWGAWRELWTSGNLLNPAKLDSENVFTGNQTFNGNVYVNNHGFGGSPFIALAIGDSDTGLHSTSDGSLQIYTNSSPRATIDGQTFNIITTNLQHNGNAVFDTGNSPASFGTNGYQKLASGMIMQWGSVTAYQNSAPTDVSFPIPFPTACLSVQASVESNSPKPLGVGNYSTTGCRVFQSDTVARPVHWFAIGY</sequence>
<comment type="caution">
    <text evidence="2">The sequence shown here is derived from an EMBL/GenBank/DDBJ whole genome shotgun (WGS) entry which is preliminary data.</text>
</comment>
<accession>A0A7X0SJX1</accession>
<feature type="domain" description="Putative tail fiber protein gp53-like C-terminal" evidence="1">
    <location>
        <begin position="442"/>
        <end position="519"/>
    </location>
</feature>
<dbReference type="InterPro" id="IPR054075">
    <property type="entry name" value="Gp53-like_C"/>
</dbReference>
<dbReference type="AlphaFoldDB" id="A0A7X0SJX1"/>
<evidence type="ECO:0000259" key="1">
    <source>
        <dbReference type="Pfam" id="PF21882"/>
    </source>
</evidence>